<evidence type="ECO:0000256" key="1">
    <source>
        <dbReference type="SAM" id="Coils"/>
    </source>
</evidence>
<dbReference type="Proteomes" id="UP001604336">
    <property type="component" value="Unassembled WGS sequence"/>
</dbReference>
<evidence type="ECO:0000313" key="4">
    <source>
        <dbReference type="Proteomes" id="UP001604336"/>
    </source>
</evidence>
<gene>
    <name evidence="3" type="ORF">Adt_33413</name>
</gene>
<feature type="region of interest" description="Disordered" evidence="2">
    <location>
        <begin position="211"/>
        <end position="244"/>
    </location>
</feature>
<evidence type="ECO:0000313" key="3">
    <source>
        <dbReference type="EMBL" id="KAL2480447.1"/>
    </source>
</evidence>
<keyword evidence="1" id="KW-0175">Coiled coil</keyword>
<keyword evidence="4" id="KW-1185">Reference proteome</keyword>
<evidence type="ECO:0000256" key="2">
    <source>
        <dbReference type="SAM" id="MobiDB-lite"/>
    </source>
</evidence>
<organism evidence="3 4">
    <name type="scientific">Abeliophyllum distichum</name>
    <dbReference type="NCBI Taxonomy" id="126358"/>
    <lineage>
        <taxon>Eukaryota</taxon>
        <taxon>Viridiplantae</taxon>
        <taxon>Streptophyta</taxon>
        <taxon>Embryophyta</taxon>
        <taxon>Tracheophyta</taxon>
        <taxon>Spermatophyta</taxon>
        <taxon>Magnoliopsida</taxon>
        <taxon>eudicotyledons</taxon>
        <taxon>Gunneridae</taxon>
        <taxon>Pentapetalae</taxon>
        <taxon>asterids</taxon>
        <taxon>lamiids</taxon>
        <taxon>Lamiales</taxon>
        <taxon>Oleaceae</taxon>
        <taxon>Forsythieae</taxon>
        <taxon>Abeliophyllum</taxon>
    </lineage>
</organism>
<comment type="caution">
    <text evidence="3">The sequence shown here is derived from an EMBL/GenBank/DDBJ whole genome shotgun (WGS) entry which is preliminary data.</text>
</comment>
<protein>
    <submittedName>
        <fullName evidence="3">Uncharacterized protein</fullName>
    </submittedName>
</protein>
<proteinExistence type="predicted"/>
<name>A0ABD1QW61_9LAMI</name>
<feature type="coiled-coil region" evidence="1">
    <location>
        <begin position="31"/>
        <end position="58"/>
    </location>
</feature>
<dbReference type="AlphaFoldDB" id="A0ABD1QW61"/>
<accession>A0ABD1QW61</accession>
<dbReference type="EMBL" id="JBFOLK010000010">
    <property type="protein sequence ID" value="KAL2480447.1"/>
    <property type="molecule type" value="Genomic_DNA"/>
</dbReference>
<sequence length="244" mass="27280">MNLIHGLGLTKDVYSTLEGFDGKFAKEEANSKKLSKDLKAMSLEKAQLESEKRFIQARLDILVVKKDNLKAKYEVEFTASTECLKDSRDSNRAIEAIQKSTQEAQKLVDDRAFIAETIMATANSAHKVMVAENDRFLAEAKRAIERVKADRTDTEAKTVATYQEGFEDTPEYEDLAHHFMTAGTEQLVERIAEVHPEWDLLFLRHPPGEDPTLIKPQIPDEARGPVPTSQVGPRCADPSKAAGH</sequence>
<reference evidence="4" key="1">
    <citation type="submission" date="2024-07" db="EMBL/GenBank/DDBJ databases">
        <title>Two chromosome-level genome assemblies of Korean endemic species Abeliophyllum distichum and Forsythia ovata (Oleaceae).</title>
        <authorList>
            <person name="Jang H."/>
        </authorList>
    </citation>
    <scope>NUCLEOTIDE SEQUENCE [LARGE SCALE GENOMIC DNA]</scope>
</reference>